<evidence type="ECO:0000313" key="5">
    <source>
        <dbReference type="Proteomes" id="UP000256343"/>
    </source>
</evidence>
<dbReference type="InterPro" id="IPR050259">
    <property type="entry name" value="SDR"/>
</dbReference>
<dbReference type="PRINTS" id="PR00081">
    <property type="entry name" value="GDHRDH"/>
</dbReference>
<dbReference type="SUPFAM" id="SSF51735">
    <property type="entry name" value="NAD(P)-binding Rossmann-fold domains"/>
    <property type="match status" value="1"/>
</dbReference>
<gene>
    <name evidence="2" type="ORF">BJ125_12250</name>
    <name evidence="3" type="ORF">SAMN05892882_12250</name>
</gene>
<dbReference type="OrthoDB" id="9780084at2"/>
<dbReference type="CDD" id="cd05233">
    <property type="entry name" value="SDR_c"/>
    <property type="match status" value="1"/>
</dbReference>
<dbReference type="Proteomes" id="UP000252631">
    <property type="component" value="Unassembled WGS sequence"/>
</dbReference>
<reference evidence="2 5" key="2">
    <citation type="submission" date="2018-07" db="EMBL/GenBank/DDBJ databases">
        <title>Genomic Encyclopedia of Archaeal and Bacterial Type Strains, Phase II (KMG-II): from individual species to whole genera.</title>
        <authorList>
            <person name="Goeker M."/>
        </authorList>
    </citation>
    <scope>NUCLEOTIDE SEQUENCE [LARGE SCALE GENOMIC DNA]</scope>
    <source>
        <strain evidence="2 5">JA575</strain>
    </source>
</reference>
<sequence>MSDNAALPLYGRRAMVTGAAQGIGLAIARTLAMQGAQVVLVNLRHDAGEAAARAINDAGGDAHFIVGDMSDEAAIAATVAASVAAIGGLDILVNNAAPSQRARPPFAEQSAALWDATEAVMLRGYMLTAQAALPHLAQARGAIVNLSSVLARSVAHETAAYHVAKAGVEQLTRYLGWHLGRSGVRVNAVAPGVVDRDAGARLSDDPVNRAVIEAAVPLGRAATAAEIAEVVAFLCSPAAGYITGQTLVIDGGLSLCEPFGVARSAVRAATGER</sequence>
<dbReference type="RefSeq" id="WP_114360059.1">
    <property type="nucleotide sequence ID" value="NZ_QRDT01000022.1"/>
</dbReference>
<evidence type="ECO:0000313" key="2">
    <source>
        <dbReference type="EMBL" id="RED28523.1"/>
    </source>
</evidence>
<evidence type="ECO:0000256" key="1">
    <source>
        <dbReference type="ARBA" id="ARBA00006484"/>
    </source>
</evidence>
<comment type="similarity">
    <text evidence="1">Belongs to the short-chain dehydrogenases/reductases (SDR) family.</text>
</comment>
<dbReference type="Proteomes" id="UP000256343">
    <property type="component" value="Unassembled WGS sequence"/>
</dbReference>
<dbReference type="PRINTS" id="PR00080">
    <property type="entry name" value="SDRFAMILY"/>
</dbReference>
<dbReference type="PANTHER" id="PTHR42879">
    <property type="entry name" value="3-OXOACYL-(ACYL-CARRIER-PROTEIN) REDUCTASE"/>
    <property type="match status" value="1"/>
</dbReference>
<dbReference type="FunFam" id="3.40.50.720:FF:000084">
    <property type="entry name" value="Short-chain dehydrogenase reductase"/>
    <property type="match status" value="1"/>
</dbReference>
<accession>A0A336JVA3</accession>
<evidence type="ECO:0000313" key="4">
    <source>
        <dbReference type="Proteomes" id="UP000252631"/>
    </source>
</evidence>
<dbReference type="Pfam" id="PF13561">
    <property type="entry name" value="adh_short_C2"/>
    <property type="match status" value="1"/>
</dbReference>
<protein>
    <submittedName>
        <fullName evidence="3">3-oxoacyl-[acyl-carrier protein] reductase</fullName>
    </submittedName>
</protein>
<proteinExistence type="inferred from homology"/>
<dbReference type="AlphaFoldDB" id="A0A336JVA3"/>
<dbReference type="EMBL" id="UFQQ01000022">
    <property type="protein sequence ID" value="SSW92623.1"/>
    <property type="molecule type" value="Genomic_DNA"/>
</dbReference>
<dbReference type="PANTHER" id="PTHR42879:SF2">
    <property type="entry name" value="3-OXOACYL-[ACYL-CARRIER-PROTEIN] REDUCTASE FABG"/>
    <property type="match status" value="1"/>
</dbReference>
<dbReference type="InterPro" id="IPR002347">
    <property type="entry name" value="SDR_fam"/>
</dbReference>
<dbReference type="Gene3D" id="3.40.50.720">
    <property type="entry name" value="NAD(P)-binding Rossmann-like Domain"/>
    <property type="match status" value="1"/>
</dbReference>
<organism evidence="3 4">
    <name type="scientific">Rhodopseudomonas pentothenatexigens</name>
    <dbReference type="NCBI Taxonomy" id="999699"/>
    <lineage>
        <taxon>Bacteria</taxon>
        <taxon>Pseudomonadati</taxon>
        <taxon>Pseudomonadota</taxon>
        <taxon>Alphaproteobacteria</taxon>
        <taxon>Hyphomicrobiales</taxon>
        <taxon>Nitrobacteraceae</taxon>
        <taxon>Rhodopseudomonas</taxon>
    </lineage>
</organism>
<dbReference type="InterPro" id="IPR036291">
    <property type="entry name" value="NAD(P)-bd_dom_sf"/>
</dbReference>
<dbReference type="EMBL" id="QRDT01000022">
    <property type="protein sequence ID" value="RED28523.1"/>
    <property type="molecule type" value="Genomic_DNA"/>
</dbReference>
<name>A0A336JVA3_9BRAD</name>
<reference evidence="3 4" key="1">
    <citation type="submission" date="2017-08" db="EMBL/GenBank/DDBJ databases">
        <authorList>
            <person name="de Groot N.N."/>
        </authorList>
    </citation>
    <scope>NUCLEOTIDE SEQUENCE [LARGE SCALE GENOMIC DNA]</scope>
    <source>
        <strain evidence="3 4">JA575</strain>
    </source>
</reference>
<keyword evidence="5" id="KW-1185">Reference proteome</keyword>
<evidence type="ECO:0000313" key="3">
    <source>
        <dbReference type="EMBL" id="SSW92623.1"/>
    </source>
</evidence>